<reference evidence="2" key="1">
    <citation type="journal article" date="2013" name="Nat. Commun.">
        <title>Whole-genome sequencing of Oryza brachyantha reveals mechanisms underlying Oryza genome evolution.</title>
        <authorList>
            <person name="Chen J."/>
            <person name="Huang Q."/>
            <person name="Gao D."/>
            <person name="Wang J."/>
            <person name="Lang Y."/>
            <person name="Liu T."/>
            <person name="Li B."/>
            <person name="Bai Z."/>
            <person name="Luis Goicoechea J."/>
            <person name="Liang C."/>
            <person name="Chen C."/>
            <person name="Zhang W."/>
            <person name="Sun S."/>
            <person name="Liao Y."/>
            <person name="Zhang X."/>
            <person name="Yang L."/>
            <person name="Song C."/>
            <person name="Wang M."/>
            <person name="Shi J."/>
            <person name="Liu G."/>
            <person name="Liu J."/>
            <person name="Zhou H."/>
            <person name="Zhou W."/>
            <person name="Yu Q."/>
            <person name="An N."/>
            <person name="Chen Y."/>
            <person name="Cai Q."/>
            <person name="Wang B."/>
            <person name="Liu B."/>
            <person name="Min J."/>
            <person name="Huang Y."/>
            <person name="Wu H."/>
            <person name="Li Z."/>
            <person name="Zhang Y."/>
            <person name="Yin Y."/>
            <person name="Song W."/>
            <person name="Jiang J."/>
            <person name="Jackson S.A."/>
            <person name="Wing R.A."/>
            <person name="Wang J."/>
            <person name="Chen M."/>
        </authorList>
    </citation>
    <scope>NUCLEOTIDE SEQUENCE [LARGE SCALE GENOMIC DNA]</scope>
    <source>
        <strain evidence="2">cv. IRGC 101232</strain>
    </source>
</reference>
<evidence type="ECO:0000256" key="1">
    <source>
        <dbReference type="SAM" id="SignalP"/>
    </source>
</evidence>
<feature type="chain" id="PRO_5003773935" description="Secreted protein" evidence="1">
    <location>
        <begin position="19"/>
        <end position="67"/>
    </location>
</feature>
<dbReference type="Proteomes" id="UP000006038">
    <property type="component" value="Chromosome 7"/>
</dbReference>
<keyword evidence="3" id="KW-1185">Reference proteome</keyword>
<dbReference type="HOGENOM" id="CLU_2816526_0_0_1"/>
<feature type="signal peptide" evidence="1">
    <location>
        <begin position="1"/>
        <end position="18"/>
    </location>
</feature>
<dbReference type="Gramene" id="OB07G19400.1">
    <property type="protein sequence ID" value="OB07G19400.1"/>
    <property type="gene ID" value="OB07G19400"/>
</dbReference>
<organism evidence="2">
    <name type="scientific">Oryza brachyantha</name>
    <name type="common">malo sina</name>
    <dbReference type="NCBI Taxonomy" id="4533"/>
    <lineage>
        <taxon>Eukaryota</taxon>
        <taxon>Viridiplantae</taxon>
        <taxon>Streptophyta</taxon>
        <taxon>Embryophyta</taxon>
        <taxon>Tracheophyta</taxon>
        <taxon>Spermatophyta</taxon>
        <taxon>Magnoliopsida</taxon>
        <taxon>Liliopsida</taxon>
        <taxon>Poales</taxon>
        <taxon>Poaceae</taxon>
        <taxon>BOP clade</taxon>
        <taxon>Oryzoideae</taxon>
        <taxon>Oryzeae</taxon>
        <taxon>Oryzinae</taxon>
        <taxon>Oryza</taxon>
    </lineage>
</organism>
<sequence>MACFRNLLLSCIVAQVLSRLPVVNCHYGQNSMPCVPRLYPHLLMWCVHGSLVGLLVRCVESNRLAVC</sequence>
<accession>J3MKK8</accession>
<proteinExistence type="predicted"/>
<protein>
    <recommendedName>
        <fullName evidence="4">Secreted protein</fullName>
    </recommendedName>
</protein>
<dbReference type="EnsemblPlants" id="OB07G19400.1">
    <property type="protein sequence ID" value="OB07G19400.1"/>
    <property type="gene ID" value="OB07G19400"/>
</dbReference>
<name>J3MKK8_ORYBR</name>
<keyword evidence="1" id="KW-0732">Signal</keyword>
<reference evidence="2" key="2">
    <citation type="submission" date="2013-04" db="UniProtKB">
        <authorList>
            <consortium name="EnsemblPlants"/>
        </authorList>
    </citation>
    <scope>IDENTIFICATION</scope>
</reference>
<evidence type="ECO:0008006" key="4">
    <source>
        <dbReference type="Google" id="ProtNLM"/>
    </source>
</evidence>
<evidence type="ECO:0000313" key="2">
    <source>
        <dbReference type="EnsemblPlants" id="OB07G19400.1"/>
    </source>
</evidence>
<dbReference type="AlphaFoldDB" id="J3MKK8"/>
<evidence type="ECO:0000313" key="3">
    <source>
        <dbReference type="Proteomes" id="UP000006038"/>
    </source>
</evidence>